<evidence type="ECO:0000313" key="2">
    <source>
        <dbReference type="Proteomes" id="UP001161405"/>
    </source>
</evidence>
<dbReference type="EMBL" id="BSNI01000001">
    <property type="protein sequence ID" value="GLQ15964.1"/>
    <property type="molecule type" value="Genomic_DNA"/>
</dbReference>
<dbReference type="InterPro" id="IPR010296">
    <property type="entry name" value="DUF899_thioredox"/>
</dbReference>
<evidence type="ECO:0008006" key="3">
    <source>
        <dbReference type="Google" id="ProtNLM"/>
    </source>
</evidence>
<dbReference type="RefSeq" id="WP_284361152.1">
    <property type="nucleotide sequence ID" value="NZ_BSNI01000001.1"/>
</dbReference>
<name>A0ABQ5UL59_9HYPH</name>
<proteinExistence type="predicted"/>
<sequence length="234" mass="26563">MTPTKFASREEWLTARRALLEMEKAHTREKDKITRARQALPWVKLDQDYLFQTDTGEVPMSDLFGDHSQLIVYHFMYGPKWDAGCVSCSFWADSFNGIASHLAARDIAFVAVSSAPMAMIAPFKKRMGWNFDWVSSSPSSFNSDFNVGFGPDRPKNRPLMYNFSEIESAFMDEMHGTSVFARGDDGAVYHTYSTYGRGLDITNAAYSYIDMTPKGRNEAAEGNPMSWVKHHDNY</sequence>
<keyword evidence="2" id="KW-1185">Reference proteome</keyword>
<dbReference type="SUPFAM" id="SSF52833">
    <property type="entry name" value="Thioredoxin-like"/>
    <property type="match status" value="1"/>
</dbReference>
<dbReference type="Pfam" id="PF05988">
    <property type="entry name" value="DUF899"/>
    <property type="match status" value="1"/>
</dbReference>
<protein>
    <recommendedName>
        <fullName evidence="3">DUF899 domain-containing protein</fullName>
    </recommendedName>
</protein>
<organism evidence="1 2">
    <name type="scientific">Maritalea porphyrae</name>
    <dbReference type="NCBI Taxonomy" id="880732"/>
    <lineage>
        <taxon>Bacteria</taxon>
        <taxon>Pseudomonadati</taxon>
        <taxon>Pseudomonadota</taxon>
        <taxon>Alphaproteobacteria</taxon>
        <taxon>Hyphomicrobiales</taxon>
        <taxon>Devosiaceae</taxon>
        <taxon>Maritalea</taxon>
    </lineage>
</organism>
<comment type="caution">
    <text evidence="1">The sequence shown here is derived from an EMBL/GenBank/DDBJ whole genome shotgun (WGS) entry which is preliminary data.</text>
</comment>
<reference evidence="1" key="1">
    <citation type="journal article" date="2014" name="Int. J. Syst. Evol. Microbiol.">
        <title>Complete genome of a new Firmicutes species belonging to the dominant human colonic microbiota ('Ruminococcus bicirculans') reveals two chromosomes and a selective capacity to utilize plant glucans.</title>
        <authorList>
            <consortium name="NISC Comparative Sequencing Program"/>
            <person name="Wegmann U."/>
            <person name="Louis P."/>
            <person name="Goesmann A."/>
            <person name="Henrissat B."/>
            <person name="Duncan S.H."/>
            <person name="Flint H.J."/>
        </authorList>
    </citation>
    <scope>NUCLEOTIDE SEQUENCE</scope>
    <source>
        <strain evidence="1">NBRC 107169</strain>
    </source>
</reference>
<reference evidence="1" key="2">
    <citation type="submission" date="2023-01" db="EMBL/GenBank/DDBJ databases">
        <title>Draft genome sequence of Maritalea porphyrae strain NBRC 107169.</title>
        <authorList>
            <person name="Sun Q."/>
            <person name="Mori K."/>
        </authorList>
    </citation>
    <scope>NUCLEOTIDE SEQUENCE</scope>
    <source>
        <strain evidence="1">NBRC 107169</strain>
    </source>
</reference>
<gene>
    <name evidence="1" type="ORF">GCM10007879_02130</name>
</gene>
<dbReference type="InterPro" id="IPR036249">
    <property type="entry name" value="Thioredoxin-like_sf"/>
</dbReference>
<accession>A0ABQ5UL59</accession>
<dbReference type="Proteomes" id="UP001161405">
    <property type="component" value="Unassembled WGS sequence"/>
</dbReference>
<evidence type="ECO:0000313" key="1">
    <source>
        <dbReference type="EMBL" id="GLQ15964.1"/>
    </source>
</evidence>